<feature type="compositionally biased region" description="Polar residues" evidence="2">
    <location>
        <begin position="243"/>
        <end position="267"/>
    </location>
</feature>
<feature type="region of interest" description="Disordered" evidence="2">
    <location>
        <begin position="190"/>
        <end position="298"/>
    </location>
</feature>
<organism evidence="4 5">
    <name type="scientific">Trichostrongylus colubriformis</name>
    <name type="common">Black scour worm</name>
    <dbReference type="NCBI Taxonomy" id="6319"/>
    <lineage>
        <taxon>Eukaryota</taxon>
        <taxon>Metazoa</taxon>
        <taxon>Ecdysozoa</taxon>
        <taxon>Nematoda</taxon>
        <taxon>Chromadorea</taxon>
        <taxon>Rhabditida</taxon>
        <taxon>Rhabditina</taxon>
        <taxon>Rhabditomorpha</taxon>
        <taxon>Strongyloidea</taxon>
        <taxon>Trichostrongylidae</taxon>
        <taxon>Trichostrongylus</taxon>
    </lineage>
</organism>
<evidence type="ECO:0000256" key="1">
    <source>
        <dbReference type="PROSITE-ProRule" id="PRU00191"/>
    </source>
</evidence>
<keyword evidence="5" id="KW-1185">Reference proteome</keyword>
<dbReference type="SUPFAM" id="SSF55550">
    <property type="entry name" value="SH2 domain"/>
    <property type="match status" value="1"/>
</dbReference>
<feature type="domain" description="SH2" evidence="3">
    <location>
        <begin position="105"/>
        <end position="158"/>
    </location>
</feature>
<dbReference type="AlphaFoldDB" id="A0AAN8IFY7"/>
<dbReference type="InterPro" id="IPR000980">
    <property type="entry name" value="SH2"/>
</dbReference>
<sequence length="298" mass="32776">MEDITSSEADLSAAMASESYHSDKTVISTDKTMMRMGPEWVVPVQYSNSPIVRELAESCEERPKPPSITPYASTLAVPAPVMKTPLHRDRKVTLLERIVRSHPIWYLQHLGRPAATHLLTQMEPGNFIVRSSSKPGCMAISVRLSNEHETLTDHYIVKYGTRESVRGAAGPLMPSLRCFGLSDIEGSPVLSTSGSSLDECLPKIPPTLQPPPEYKDNAENVGKLSKPKKRSSTGRDLCVPRITPSSLHSDSITDATDNQTDVSTNSPPMKYDRTEESPVGPGHISRSERRTQSVRTKS</sequence>
<dbReference type="InterPro" id="IPR036860">
    <property type="entry name" value="SH2_dom_sf"/>
</dbReference>
<keyword evidence="1" id="KW-0727">SH2 domain</keyword>
<dbReference type="PROSITE" id="PS50001">
    <property type="entry name" value="SH2"/>
    <property type="match status" value="1"/>
</dbReference>
<evidence type="ECO:0000259" key="3">
    <source>
        <dbReference type="PROSITE" id="PS50001"/>
    </source>
</evidence>
<reference evidence="4 5" key="1">
    <citation type="submission" date="2019-10" db="EMBL/GenBank/DDBJ databases">
        <title>Assembly and Annotation for the nematode Trichostrongylus colubriformis.</title>
        <authorList>
            <person name="Martin J."/>
        </authorList>
    </citation>
    <scope>NUCLEOTIDE SEQUENCE [LARGE SCALE GENOMIC DNA]</scope>
    <source>
        <strain evidence="4">G859</strain>
        <tissue evidence="4">Whole worm</tissue>
    </source>
</reference>
<feature type="compositionally biased region" description="Pro residues" evidence="2">
    <location>
        <begin position="203"/>
        <end position="212"/>
    </location>
</feature>
<dbReference type="Proteomes" id="UP001331761">
    <property type="component" value="Unassembled WGS sequence"/>
</dbReference>
<accession>A0AAN8IFY7</accession>
<dbReference type="EMBL" id="WIXE01021385">
    <property type="protein sequence ID" value="KAK5968433.1"/>
    <property type="molecule type" value="Genomic_DNA"/>
</dbReference>
<dbReference type="CDD" id="cd00173">
    <property type="entry name" value="SH2"/>
    <property type="match status" value="1"/>
</dbReference>
<gene>
    <name evidence="4" type="ORF">GCK32_013878</name>
</gene>
<dbReference type="Pfam" id="PF00017">
    <property type="entry name" value="SH2"/>
    <property type="match status" value="1"/>
</dbReference>
<feature type="non-terminal residue" evidence="4">
    <location>
        <position position="298"/>
    </location>
</feature>
<evidence type="ECO:0000313" key="4">
    <source>
        <dbReference type="EMBL" id="KAK5968433.1"/>
    </source>
</evidence>
<proteinExistence type="predicted"/>
<name>A0AAN8IFY7_TRICO</name>
<evidence type="ECO:0000313" key="5">
    <source>
        <dbReference type="Proteomes" id="UP001331761"/>
    </source>
</evidence>
<comment type="caution">
    <text evidence="4">The sequence shown here is derived from an EMBL/GenBank/DDBJ whole genome shotgun (WGS) entry which is preliminary data.</text>
</comment>
<dbReference type="Gene3D" id="3.30.505.10">
    <property type="entry name" value="SH2 domain"/>
    <property type="match status" value="1"/>
</dbReference>
<protein>
    <recommendedName>
        <fullName evidence="3">SH2 domain-containing protein</fullName>
    </recommendedName>
</protein>
<evidence type="ECO:0000256" key="2">
    <source>
        <dbReference type="SAM" id="MobiDB-lite"/>
    </source>
</evidence>